<dbReference type="EMBL" id="JARACI010000375">
    <property type="protein sequence ID" value="MDD9205255.1"/>
    <property type="molecule type" value="Genomic_DNA"/>
</dbReference>
<comment type="subcellular location">
    <subcellularLocation>
        <location evidence="1">Cell membrane</location>
        <topology evidence="1">Multi-pass membrane protein</topology>
    </subcellularLocation>
</comment>
<name>A0ABT5TVS6_9MICO</name>
<keyword evidence="4 5" id="KW-0472">Membrane</keyword>
<gene>
    <name evidence="7" type="ORF">PU560_02095</name>
</gene>
<dbReference type="SUPFAM" id="SSF103473">
    <property type="entry name" value="MFS general substrate transporter"/>
    <property type="match status" value="1"/>
</dbReference>
<dbReference type="PROSITE" id="PS50850">
    <property type="entry name" value="MFS"/>
    <property type="match status" value="1"/>
</dbReference>
<dbReference type="Gene3D" id="1.20.1250.20">
    <property type="entry name" value="MFS general substrate transporter like domains"/>
    <property type="match status" value="1"/>
</dbReference>
<reference evidence="7" key="1">
    <citation type="submission" date="2023-02" db="EMBL/GenBank/DDBJ databases">
        <title>Georgenia sp.10Sc9-8, isolated from a soil sample collected from the Taklamakan desert.</title>
        <authorList>
            <person name="Liu S."/>
        </authorList>
    </citation>
    <scope>NUCLEOTIDE SEQUENCE</scope>
    <source>
        <strain evidence="7">10Sc9-8</strain>
    </source>
</reference>
<sequence length="160" mass="15805">MSTHDADARPAVRHRPWAVVTAGAVATVMSAPGQTAAISVFTDPLISELGISRHALSTSYLIGTLAGASAMPLIGRALDRFGIGRVMAVVAAVFGGTLMALSLVSGIVGLTAGFIGIRLAGQGALGLAASTAVAVHVTHRRGLALGLTSAVGSAGISLAP</sequence>
<evidence type="ECO:0000256" key="3">
    <source>
        <dbReference type="ARBA" id="ARBA00022989"/>
    </source>
</evidence>
<feature type="transmembrane region" description="Helical" evidence="5">
    <location>
        <begin position="53"/>
        <end position="74"/>
    </location>
</feature>
<feature type="transmembrane region" description="Helical" evidence="5">
    <location>
        <begin position="114"/>
        <end position="135"/>
    </location>
</feature>
<evidence type="ECO:0000313" key="7">
    <source>
        <dbReference type="EMBL" id="MDD9205255.1"/>
    </source>
</evidence>
<evidence type="ECO:0000259" key="6">
    <source>
        <dbReference type="PROSITE" id="PS50850"/>
    </source>
</evidence>
<feature type="non-terminal residue" evidence="7">
    <location>
        <position position="160"/>
    </location>
</feature>
<dbReference type="InterPro" id="IPR036259">
    <property type="entry name" value="MFS_trans_sf"/>
</dbReference>
<evidence type="ECO:0000256" key="1">
    <source>
        <dbReference type="ARBA" id="ARBA00004651"/>
    </source>
</evidence>
<protein>
    <submittedName>
        <fullName evidence="7">MFS transporter</fullName>
    </submittedName>
</protein>
<dbReference type="InterPro" id="IPR011701">
    <property type="entry name" value="MFS"/>
</dbReference>
<evidence type="ECO:0000256" key="2">
    <source>
        <dbReference type="ARBA" id="ARBA00022692"/>
    </source>
</evidence>
<comment type="caution">
    <text evidence="7">The sequence shown here is derived from an EMBL/GenBank/DDBJ whole genome shotgun (WGS) entry which is preliminary data.</text>
</comment>
<organism evidence="7 8">
    <name type="scientific">Georgenia halotolerans</name>
    <dbReference type="NCBI Taxonomy" id="3028317"/>
    <lineage>
        <taxon>Bacteria</taxon>
        <taxon>Bacillati</taxon>
        <taxon>Actinomycetota</taxon>
        <taxon>Actinomycetes</taxon>
        <taxon>Micrococcales</taxon>
        <taxon>Bogoriellaceae</taxon>
        <taxon>Georgenia</taxon>
    </lineage>
</organism>
<dbReference type="InterPro" id="IPR020846">
    <property type="entry name" value="MFS_dom"/>
</dbReference>
<feature type="domain" description="Major facilitator superfamily (MFS) profile" evidence="6">
    <location>
        <begin position="19"/>
        <end position="160"/>
    </location>
</feature>
<dbReference type="Proteomes" id="UP001165561">
    <property type="component" value="Unassembled WGS sequence"/>
</dbReference>
<keyword evidence="2 5" id="KW-0812">Transmembrane</keyword>
<keyword evidence="8" id="KW-1185">Reference proteome</keyword>
<dbReference type="Pfam" id="PF07690">
    <property type="entry name" value="MFS_1"/>
    <property type="match status" value="1"/>
</dbReference>
<proteinExistence type="predicted"/>
<evidence type="ECO:0000256" key="4">
    <source>
        <dbReference type="ARBA" id="ARBA00023136"/>
    </source>
</evidence>
<evidence type="ECO:0000313" key="8">
    <source>
        <dbReference type="Proteomes" id="UP001165561"/>
    </source>
</evidence>
<evidence type="ECO:0000256" key="5">
    <source>
        <dbReference type="SAM" id="Phobius"/>
    </source>
</evidence>
<keyword evidence="3 5" id="KW-1133">Transmembrane helix</keyword>
<feature type="transmembrane region" description="Helical" evidence="5">
    <location>
        <begin position="86"/>
        <end position="108"/>
    </location>
</feature>
<accession>A0ABT5TVS6</accession>